<accession>R2QLS5</accession>
<evidence type="ECO:0000259" key="1">
    <source>
        <dbReference type="Pfam" id="PF01636"/>
    </source>
</evidence>
<sequence>MNLTRAEQVQEFSRYLTAGEYASAEDGRIFFLTTERNHPMIDGKYDSANTQKVLISDQPKAFSGRILWFTSGGEIKIFSPEKVLILCSSKTSYQQKIQHYDYFSSFFSVPALQQQDAEKLQLMEERIDFRKITPQDDSLILKTIYQDYRHYFQQQRTTAAAHRLADQTREELAVLTKEIHPDLLATKFPFLMLHGDLWTENILLERESEKLWYIDWDTAGDYLFFHDFFKFIWNELDVHGNQHYYQDYLAGKYDEAFAESFQLFQLDFQPQYRKDYFYLFFLGFMLKQDDAIADKWKQLEFADFLKKVVFS</sequence>
<proteinExistence type="predicted"/>
<dbReference type="Gene3D" id="3.90.1200.10">
    <property type="match status" value="1"/>
</dbReference>
<dbReference type="STRING" id="160454.RV10_GL002185"/>
<dbReference type="SUPFAM" id="SSF56112">
    <property type="entry name" value="Protein kinase-like (PK-like)"/>
    <property type="match status" value="1"/>
</dbReference>
<dbReference type="eggNOG" id="ENOG5033QT7">
    <property type="taxonomic scope" value="Bacteria"/>
</dbReference>
<dbReference type="EMBL" id="AJAQ01000001">
    <property type="protein sequence ID" value="EOH97507.1"/>
    <property type="molecule type" value="Genomic_DNA"/>
</dbReference>
<dbReference type="InterPro" id="IPR002575">
    <property type="entry name" value="Aminoglycoside_PTrfase"/>
</dbReference>
<dbReference type="PATRIC" id="fig|1158607.3.peg.175"/>
<dbReference type="Pfam" id="PF01636">
    <property type="entry name" value="APH"/>
    <property type="match status" value="1"/>
</dbReference>
<comment type="caution">
    <text evidence="2">The sequence shown here is derived from an EMBL/GenBank/DDBJ whole genome shotgun (WGS) entry which is preliminary data.</text>
</comment>
<name>R2QLS5_9ENTE</name>
<dbReference type="InterPro" id="IPR011009">
    <property type="entry name" value="Kinase-like_dom_sf"/>
</dbReference>
<protein>
    <recommendedName>
        <fullName evidence="1">Aminoglycoside phosphotransferase domain-containing protein</fullName>
    </recommendedName>
</protein>
<evidence type="ECO:0000313" key="3">
    <source>
        <dbReference type="Proteomes" id="UP000013782"/>
    </source>
</evidence>
<dbReference type="Proteomes" id="UP000013782">
    <property type="component" value="Unassembled WGS sequence"/>
</dbReference>
<organism evidence="2 3">
    <name type="scientific">Enterococcus pallens ATCC BAA-351</name>
    <dbReference type="NCBI Taxonomy" id="1158607"/>
    <lineage>
        <taxon>Bacteria</taxon>
        <taxon>Bacillati</taxon>
        <taxon>Bacillota</taxon>
        <taxon>Bacilli</taxon>
        <taxon>Lactobacillales</taxon>
        <taxon>Enterococcaceae</taxon>
        <taxon>Enterococcus</taxon>
    </lineage>
</organism>
<dbReference type="HOGENOM" id="CLU_823690_0_0_9"/>
<keyword evidence="3" id="KW-1185">Reference proteome</keyword>
<evidence type="ECO:0000313" key="2">
    <source>
        <dbReference type="EMBL" id="EOH97507.1"/>
    </source>
</evidence>
<dbReference type="OrthoDB" id="4030632at2"/>
<feature type="domain" description="Aminoglycoside phosphotransferase" evidence="1">
    <location>
        <begin position="147"/>
        <end position="252"/>
    </location>
</feature>
<reference evidence="2 3" key="1">
    <citation type="submission" date="2013-02" db="EMBL/GenBank/DDBJ databases">
        <title>The Genome Sequence of Enterococcus pallens BAA-351.</title>
        <authorList>
            <consortium name="The Broad Institute Genome Sequencing Platform"/>
            <consortium name="The Broad Institute Genome Sequencing Center for Infectious Disease"/>
            <person name="Earl A.M."/>
            <person name="Gilmore M.S."/>
            <person name="Lebreton F."/>
            <person name="Walker B."/>
            <person name="Young S.K."/>
            <person name="Zeng Q."/>
            <person name="Gargeya S."/>
            <person name="Fitzgerald M."/>
            <person name="Haas B."/>
            <person name="Abouelleil A."/>
            <person name="Alvarado L."/>
            <person name="Arachchi H.M."/>
            <person name="Berlin A.M."/>
            <person name="Chapman S.B."/>
            <person name="Dewar J."/>
            <person name="Goldberg J."/>
            <person name="Griggs A."/>
            <person name="Gujja S."/>
            <person name="Hansen M."/>
            <person name="Howarth C."/>
            <person name="Imamovic A."/>
            <person name="Larimer J."/>
            <person name="McCowan C."/>
            <person name="Murphy C."/>
            <person name="Neiman D."/>
            <person name="Pearson M."/>
            <person name="Priest M."/>
            <person name="Roberts A."/>
            <person name="Saif S."/>
            <person name="Shea T."/>
            <person name="Sisk P."/>
            <person name="Sykes S."/>
            <person name="Wortman J."/>
            <person name="Nusbaum C."/>
            <person name="Birren B."/>
        </authorList>
    </citation>
    <scope>NUCLEOTIDE SEQUENCE [LARGE SCALE GENOMIC DNA]</scope>
    <source>
        <strain evidence="2 3">ATCC BAA-351</strain>
    </source>
</reference>
<dbReference type="AlphaFoldDB" id="R2QLS5"/>
<gene>
    <name evidence="2" type="ORF">UAU_00175</name>
</gene>
<dbReference type="RefSeq" id="WP_010755240.1">
    <property type="nucleotide sequence ID" value="NZ_ASWD01000002.1"/>
</dbReference>